<dbReference type="GO" id="GO:0008716">
    <property type="term" value="F:D-alanine-D-alanine ligase activity"/>
    <property type="evidence" value="ECO:0007669"/>
    <property type="project" value="UniProtKB-UniRule"/>
</dbReference>
<feature type="active site" evidence="23">
    <location>
        <position position="188"/>
    </location>
</feature>
<evidence type="ECO:0000256" key="17">
    <source>
        <dbReference type="ARBA" id="ARBA00047614"/>
    </source>
</evidence>
<evidence type="ECO:0000256" key="15">
    <source>
        <dbReference type="ARBA" id="ARBA00023211"/>
    </source>
</evidence>
<evidence type="ECO:0000256" key="14">
    <source>
        <dbReference type="ARBA" id="ARBA00022984"/>
    </source>
</evidence>
<evidence type="ECO:0000256" key="16">
    <source>
        <dbReference type="ARBA" id="ARBA00023316"/>
    </source>
</evidence>
<dbReference type="PROSITE" id="PS50975">
    <property type="entry name" value="ATP_GRASP"/>
    <property type="match status" value="1"/>
</dbReference>
<evidence type="ECO:0000256" key="25">
    <source>
        <dbReference type="PIRSR" id="PIRSR039102-3"/>
    </source>
</evidence>
<evidence type="ECO:0000256" key="9">
    <source>
        <dbReference type="ARBA" id="ARBA00022723"/>
    </source>
</evidence>
<dbReference type="PANTHER" id="PTHR23132">
    <property type="entry name" value="D-ALANINE--D-ALANINE LIGASE"/>
    <property type="match status" value="1"/>
</dbReference>
<dbReference type="Proteomes" id="UP000657177">
    <property type="component" value="Unassembled WGS sequence"/>
</dbReference>
<dbReference type="Gene3D" id="3.30.1490.20">
    <property type="entry name" value="ATP-grasp fold, A domain"/>
    <property type="match status" value="1"/>
</dbReference>
<dbReference type="InterPro" id="IPR011095">
    <property type="entry name" value="Dala_Dala_lig_C"/>
</dbReference>
<evidence type="ECO:0000256" key="26">
    <source>
        <dbReference type="PROSITE-ProRule" id="PRU00409"/>
    </source>
</evidence>
<evidence type="ECO:0000256" key="12">
    <source>
        <dbReference type="ARBA" id="ARBA00022842"/>
    </source>
</evidence>
<evidence type="ECO:0000256" key="13">
    <source>
        <dbReference type="ARBA" id="ARBA00022960"/>
    </source>
</evidence>
<dbReference type="EMBL" id="JAAKDE010000012">
    <property type="protein sequence ID" value="MBA2133157.1"/>
    <property type="molecule type" value="Genomic_DNA"/>
</dbReference>
<comment type="cofactor">
    <cofactor evidence="25">
        <name>Mg(2+)</name>
        <dbReference type="ChEBI" id="CHEBI:18420"/>
    </cofactor>
    <cofactor evidence="25">
        <name>Mn(2+)</name>
        <dbReference type="ChEBI" id="CHEBI:29035"/>
    </cofactor>
    <text evidence="25">Binds 2 magnesium or manganese ions per subunit.</text>
</comment>
<evidence type="ECO:0000256" key="24">
    <source>
        <dbReference type="PIRSR" id="PIRSR039102-2"/>
    </source>
</evidence>
<dbReference type="RefSeq" id="WP_181339610.1">
    <property type="nucleotide sequence ID" value="NZ_JAAKDE010000012.1"/>
</dbReference>
<feature type="binding site" evidence="25">
    <location>
        <position position="298"/>
    </location>
    <ligand>
        <name>Mg(2+)</name>
        <dbReference type="ChEBI" id="CHEBI:18420"/>
        <label>1</label>
    </ligand>
</feature>
<dbReference type="PROSITE" id="PS00844">
    <property type="entry name" value="DALA_DALA_LIGASE_2"/>
    <property type="match status" value="1"/>
</dbReference>
<dbReference type="GO" id="GO:0008360">
    <property type="term" value="P:regulation of cell shape"/>
    <property type="evidence" value="ECO:0007669"/>
    <property type="project" value="UniProtKB-KW"/>
</dbReference>
<evidence type="ECO:0000256" key="6">
    <source>
        <dbReference type="ARBA" id="ARBA00012216"/>
    </source>
</evidence>
<dbReference type="EC" id="6.3.2.4" evidence="6 22"/>
<evidence type="ECO:0000256" key="19">
    <source>
        <dbReference type="ARBA" id="ARBA00068427"/>
    </source>
</evidence>
<keyword evidence="9 25" id="KW-0479">Metal-binding</keyword>
<evidence type="ECO:0000256" key="4">
    <source>
        <dbReference type="ARBA" id="ARBA00004752"/>
    </source>
</evidence>
<dbReference type="PROSITE" id="PS00843">
    <property type="entry name" value="DALA_DALA_LIGASE_1"/>
    <property type="match status" value="1"/>
</dbReference>
<dbReference type="InterPro" id="IPR016185">
    <property type="entry name" value="PreATP-grasp_dom_sf"/>
</dbReference>
<organism evidence="28 29">
    <name type="scientific">Capillibacterium thermochitinicola</name>
    <dbReference type="NCBI Taxonomy" id="2699427"/>
    <lineage>
        <taxon>Bacteria</taxon>
        <taxon>Bacillati</taxon>
        <taxon>Bacillota</taxon>
        <taxon>Capillibacterium</taxon>
    </lineage>
</organism>
<evidence type="ECO:0000256" key="10">
    <source>
        <dbReference type="ARBA" id="ARBA00022741"/>
    </source>
</evidence>
<dbReference type="FunFam" id="3.30.1490.20:FF:000007">
    <property type="entry name" value="D-alanine--D-alanine ligase"/>
    <property type="match status" value="1"/>
</dbReference>
<dbReference type="NCBIfam" id="TIGR01205">
    <property type="entry name" value="D_ala_D_alaTIGR"/>
    <property type="match status" value="1"/>
</dbReference>
<comment type="catalytic activity">
    <reaction evidence="17 22">
        <text>2 D-alanine + ATP = D-alanyl-D-alanine + ADP + phosphate + H(+)</text>
        <dbReference type="Rhea" id="RHEA:11224"/>
        <dbReference type="ChEBI" id="CHEBI:15378"/>
        <dbReference type="ChEBI" id="CHEBI:30616"/>
        <dbReference type="ChEBI" id="CHEBI:43474"/>
        <dbReference type="ChEBI" id="CHEBI:57416"/>
        <dbReference type="ChEBI" id="CHEBI:57822"/>
        <dbReference type="ChEBI" id="CHEBI:456216"/>
        <dbReference type="EC" id="6.3.2.4"/>
    </reaction>
</comment>
<evidence type="ECO:0000256" key="3">
    <source>
        <dbReference type="ARBA" id="ARBA00004496"/>
    </source>
</evidence>
<keyword evidence="16 22" id="KW-0961">Cell wall biogenesis/degradation</keyword>
<dbReference type="SUPFAM" id="SSF56059">
    <property type="entry name" value="Glutathione synthetase ATP-binding domain-like"/>
    <property type="match status" value="1"/>
</dbReference>
<dbReference type="GO" id="GO:0005829">
    <property type="term" value="C:cytosol"/>
    <property type="evidence" value="ECO:0007669"/>
    <property type="project" value="TreeGrafter"/>
</dbReference>
<evidence type="ECO:0000259" key="27">
    <source>
        <dbReference type="PROSITE" id="PS50975"/>
    </source>
</evidence>
<dbReference type="Pfam" id="PF01820">
    <property type="entry name" value="Dala_Dala_lig_N"/>
    <property type="match status" value="1"/>
</dbReference>
<dbReference type="GO" id="GO:0046872">
    <property type="term" value="F:metal ion binding"/>
    <property type="evidence" value="ECO:0007669"/>
    <property type="project" value="UniProtKB-KW"/>
</dbReference>
<comment type="pathway">
    <text evidence="4 22">Cell wall biogenesis; peptidoglycan biosynthesis.</text>
</comment>
<keyword evidence="12 25" id="KW-0460">Magnesium</keyword>
<evidence type="ECO:0000256" key="11">
    <source>
        <dbReference type="ARBA" id="ARBA00022840"/>
    </source>
</evidence>
<dbReference type="Gene3D" id="3.30.470.20">
    <property type="entry name" value="ATP-grasp fold, B domain"/>
    <property type="match status" value="1"/>
</dbReference>
<evidence type="ECO:0000256" key="1">
    <source>
        <dbReference type="ARBA" id="ARBA00001936"/>
    </source>
</evidence>
<keyword evidence="14 22" id="KW-0573">Peptidoglycan synthesis</keyword>
<dbReference type="PANTHER" id="PTHR23132:SF25">
    <property type="entry name" value="D-ALANINE--D-ALANINE LIGASE A"/>
    <property type="match status" value="1"/>
</dbReference>
<gene>
    <name evidence="22" type="primary">ddl</name>
    <name evidence="28" type="ORF">G5B42_06330</name>
</gene>
<evidence type="ECO:0000256" key="20">
    <source>
        <dbReference type="ARBA" id="ARBA00076288"/>
    </source>
</evidence>
<evidence type="ECO:0000256" key="2">
    <source>
        <dbReference type="ARBA" id="ARBA00003921"/>
    </source>
</evidence>
<evidence type="ECO:0000256" key="18">
    <source>
        <dbReference type="ARBA" id="ARBA00060592"/>
    </source>
</evidence>
<reference evidence="28" key="1">
    <citation type="submission" date="2020-06" db="EMBL/GenBank/DDBJ databases">
        <title>Novel chitinolytic bacterium.</title>
        <authorList>
            <person name="Ungkulpasvich U."/>
            <person name="Kosugi A."/>
            <person name="Uke A."/>
        </authorList>
    </citation>
    <scope>NUCLEOTIDE SEQUENCE</scope>
    <source>
        <strain evidence="28">UUS1-1</strain>
    </source>
</reference>
<comment type="caution">
    <text evidence="28">The sequence shown here is derived from an EMBL/GenBank/DDBJ whole genome shotgun (WGS) entry which is preliminary data.</text>
</comment>
<feature type="binding site" evidence="24">
    <location>
        <begin position="311"/>
        <end position="312"/>
    </location>
    <ligand>
        <name>ATP</name>
        <dbReference type="ChEBI" id="CHEBI:30616"/>
    </ligand>
</feature>
<name>A0A8J6LSC3_9FIRM</name>
<feature type="binding site" evidence="24">
    <location>
        <begin position="180"/>
        <end position="182"/>
    </location>
    <ligand>
        <name>ATP</name>
        <dbReference type="ChEBI" id="CHEBI:30616"/>
    </ligand>
</feature>
<evidence type="ECO:0000256" key="22">
    <source>
        <dbReference type="HAMAP-Rule" id="MF_00047"/>
    </source>
</evidence>
<dbReference type="UniPathway" id="UPA00219"/>
<feature type="binding site" evidence="24">
    <location>
        <position position="135"/>
    </location>
    <ligand>
        <name>ATP</name>
        <dbReference type="ChEBI" id="CHEBI:30616"/>
    </ligand>
</feature>
<feature type="domain" description="ATP-grasp" evidence="27">
    <location>
        <begin position="139"/>
        <end position="345"/>
    </location>
</feature>
<keyword evidence="10 24" id="KW-0547">Nucleotide-binding</keyword>
<sequence>MGLKMALLYGGQSSEHEVSVMSAASVAQAIRGRIEVLPIGISKDGQWIPGLAPESLVERGCFEVSGGHGAAADADRIVQNRNGFLLGYLRETVDLVFPLLHGPMGEDGTVQGLLELAGIPYIGGGVMASAAGMDKEIMKALFKHHGLPVGDYLVFRRHEWEKDRARICTAIEDRLGYPCFVKPANMGSSVGISKAHNRAELEAAFSLALNFDRKVVVEAFLDGYEVECAVLGNEEPRASVPGEIVPGAEFYSYEDKYVKNDSELIIPARLTPEQTAEVQDLAVRAFKAVDCAGMGRVDFFVLKRDGRILVNEINTIPGFTKISMYPKLWAASGVPYPELIERLAELALERFRDRPRGRKA</sequence>
<dbReference type="InterPro" id="IPR011761">
    <property type="entry name" value="ATP-grasp"/>
</dbReference>
<evidence type="ECO:0000256" key="23">
    <source>
        <dbReference type="PIRSR" id="PIRSR039102-1"/>
    </source>
</evidence>
<evidence type="ECO:0000256" key="8">
    <source>
        <dbReference type="ARBA" id="ARBA00022598"/>
    </source>
</evidence>
<protein>
    <recommendedName>
        <fullName evidence="19 22">D-alanine--D-alanine ligase</fullName>
        <ecNumber evidence="6 22">6.3.2.4</ecNumber>
    </recommendedName>
    <alternativeName>
        <fullName evidence="21 22">D-Ala-D-Ala ligase</fullName>
    </alternativeName>
    <alternativeName>
        <fullName evidence="20 22">D-alanylalanine synthetase</fullName>
    </alternativeName>
</protein>
<keyword evidence="8 22" id="KW-0436">Ligase</keyword>
<comment type="cofactor">
    <cofactor evidence="1">
        <name>Mn(2+)</name>
        <dbReference type="ChEBI" id="CHEBI:29035"/>
    </cofactor>
</comment>
<dbReference type="Pfam" id="PF07478">
    <property type="entry name" value="Dala_Dala_lig_C"/>
    <property type="match status" value="1"/>
</dbReference>
<dbReference type="SUPFAM" id="SSF52440">
    <property type="entry name" value="PreATP-grasp domain"/>
    <property type="match status" value="1"/>
</dbReference>
<dbReference type="PIRSF" id="PIRSF039102">
    <property type="entry name" value="Ddl/VanB"/>
    <property type="match status" value="1"/>
</dbReference>
<dbReference type="InterPro" id="IPR005905">
    <property type="entry name" value="D_ala_D_ala"/>
</dbReference>
<dbReference type="FunFam" id="3.30.470.20:FF:000008">
    <property type="entry name" value="D-alanine--D-alanine ligase"/>
    <property type="match status" value="1"/>
</dbReference>
<feature type="binding site" evidence="25">
    <location>
        <position position="312"/>
    </location>
    <ligand>
        <name>Mg(2+)</name>
        <dbReference type="ChEBI" id="CHEBI:18420"/>
        <label>2</label>
    </ligand>
</feature>
<comment type="subcellular location">
    <subcellularLocation>
        <location evidence="3 22">Cytoplasm</location>
    </subcellularLocation>
</comment>
<evidence type="ECO:0000313" key="29">
    <source>
        <dbReference type="Proteomes" id="UP000657177"/>
    </source>
</evidence>
<keyword evidence="7 22" id="KW-0963">Cytoplasm</keyword>
<keyword evidence="15 25" id="KW-0464">Manganese</keyword>
<dbReference type="InterPro" id="IPR013815">
    <property type="entry name" value="ATP_grasp_subdomain_1"/>
</dbReference>
<keyword evidence="29" id="KW-1185">Reference proteome</keyword>
<dbReference type="Gene3D" id="3.40.50.20">
    <property type="match status" value="1"/>
</dbReference>
<feature type="binding site" evidence="25">
    <location>
        <position position="314"/>
    </location>
    <ligand>
        <name>Mg(2+)</name>
        <dbReference type="ChEBI" id="CHEBI:18420"/>
        <label>2</label>
    </ligand>
</feature>
<comment type="function">
    <text evidence="2 22">Cell wall formation.</text>
</comment>
<feature type="binding site" evidence="25">
    <location>
        <position position="312"/>
    </location>
    <ligand>
        <name>Mg(2+)</name>
        <dbReference type="ChEBI" id="CHEBI:18420"/>
        <label>1</label>
    </ligand>
</feature>
<evidence type="ECO:0000256" key="21">
    <source>
        <dbReference type="ARBA" id="ARBA00077154"/>
    </source>
</evidence>
<comment type="similarity">
    <text evidence="5 22">Belongs to the D-alanine--D-alanine ligase family.</text>
</comment>
<feature type="active site" evidence="23">
    <location>
        <position position="323"/>
    </location>
</feature>
<proteinExistence type="inferred from homology"/>
<keyword evidence="13 22" id="KW-0133">Cell shape</keyword>
<dbReference type="GO" id="GO:0009252">
    <property type="term" value="P:peptidoglycan biosynthetic process"/>
    <property type="evidence" value="ECO:0007669"/>
    <property type="project" value="UniProtKB-UniRule"/>
</dbReference>
<accession>A0A8J6LSC3</accession>
<feature type="binding site" evidence="24">
    <location>
        <begin position="218"/>
        <end position="225"/>
    </location>
    <ligand>
        <name>ATP</name>
        <dbReference type="ChEBI" id="CHEBI:30616"/>
    </ligand>
</feature>
<dbReference type="NCBIfam" id="NF002528">
    <property type="entry name" value="PRK01966.1-4"/>
    <property type="match status" value="1"/>
</dbReference>
<comment type="pathway">
    <text evidence="18">Glycan biosynthesis.</text>
</comment>
<dbReference type="HAMAP" id="MF_00047">
    <property type="entry name" value="Dala_Dala_lig"/>
    <property type="match status" value="1"/>
</dbReference>
<keyword evidence="11 26" id="KW-0067">ATP-binding</keyword>
<evidence type="ECO:0000256" key="7">
    <source>
        <dbReference type="ARBA" id="ARBA00022490"/>
    </source>
</evidence>
<dbReference type="InterPro" id="IPR000291">
    <property type="entry name" value="D-Ala_lig_Van_CS"/>
</dbReference>
<dbReference type="GO" id="GO:0005524">
    <property type="term" value="F:ATP binding"/>
    <property type="evidence" value="ECO:0007669"/>
    <property type="project" value="UniProtKB-UniRule"/>
</dbReference>
<dbReference type="InterPro" id="IPR011127">
    <property type="entry name" value="Dala_Dala_lig_N"/>
</dbReference>
<evidence type="ECO:0000256" key="5">
    <source>
        <dbReference type="ARBA" id="ARBA00010871"/>
    </source>
</evidence>
<dbReference type="AlphaFoldDB" id="A0A8J6LSC3"/>
<dbReference type="NCBIfam" id="NF002378">
    <property type="entry name" value="PRK01372.1"/>
    <property type="match status" value="1"/>
</dbReference>
<evidence type="ECO:0000313" key="28">
    <source>
        <dbReference type="EMBL" id="MBA2133157.1"/>
    </source>
</evidence>
<feature type="active site" evidence="23">
    <location>
        <position position="15"/>
    </location>
</feature>
<dbReference type="GO" id="GO:0071555">
    <property type="term" value="P:cell wall organization"/>
    <property type="evidence" value="ECO:0007669"/>
    <property type="project" value="UniProtKB-KW"/>
</dbReference>
<feature type="binding site" evidence="24">
    <location>
        <begin position="188"/>
        <end position="189"/>
    </location>
    <ligand>
        <name>ATP</name>
        <dbReference type="ChEBI" id="CHEBI:30616"/>
    </ligand>
</feature>